<gene>
    <name evidence="1" type="ORF">EZS28_004683</name>
</gene>
<proteinExistence type="predicted"/>
<dbReference type="EMBL" id="SNRW01000681">
    <property type="protein sequence ID" value="KAA6399793.1"/>
    <property type="molecule type" value="Genomic_DNA"/>
</dbReference>
<accession>A0A5J4WY96</accession>
<comment type="caution">
    <text evidence="1">The sequence shown here is derived from an EMBL/GenBank/DDBJ whole genome shotgun (WGS) entry which is preliminary data.</text>
</comment>
<reference evidence="1 2" key="1">
    <citation type="submission" date="2019-03" db="EMBL/GenBank/DDBJ databases">
        <title>Single cell metagenomics reveals metabolic interactions within the superorganism composed of flagellate Streblomastix strix and complex community of Bacteroidetes bacteria on its surface.</title>
        <authorList>
            <person name="Treitli S.C."/>
            <person name="Kolisko M."/>
            <person name="Husnik F."/>
            <person name="Keeling P."/>
            <person name="Hampl V."/>
        </authorList>
    </citation>
    <scope>NUCLEOTIDE SEQUENCE [LARGE SCALE GENOMIC DNA]</scope>
    <source>
        <strain evidence="1">ST1C</strain>
    </source>
</reference>
<sequence>MERTYEDLRNLIVGKFNELFATYKLIDTGARMQYLDKHVKQHSVHYIDSDYKIQVHPNRDTNSVGCINAKSYELVKRNQTLFDELTNNYQELLEMYELPNSSSFVHLWLAQTFDSAEQIYQCMQCNDENNPFDKCVKVIAWNSSRFDIVLLWDSLDCELQIMGAPIDDLNNSKSITVTYNRSHMKLQFYDAENLFGTMTLKI</sequence>
<protein>
    <submittedName>
        <fullName evidence="1">Uncharacterized protein</fullName>
    </submittedName>
</protein>
<organism evidence="1 2">
    <name type="scientific">Streblomastix strix</name>
    <dbReference type="NCBI Taxonomy" id="222440"/>
    <lineage>
        <taxon>Eukaryota</taxon>
        <taxon>Metamonada</taxon>
        <taxon>Preaxostyla</taxon>
        <taxon>Oxymonadida</taxon>
        <taxon>Streblomastigidae</taxon>
        <taxon>Streblomastix</taxon>
    </lineage>
</organism>
<dbReference type="AlphaFoldDB" id="A0A5J4WY96"/>
<dbReference type="Proteomes" id="UP000324800">
    <property type="component" value="Unassembled WGS sequence"/>
</dbReference>
<name>A0A5J4WY96_9EUKA</name>
<evidence type="ECO:0000313" key="1">
    <source>
        <dbReference type="EMBL" id="KAA6399793.1"/>
    </source>
</evidence>
<evidence type="ECO:0000313" key="2">
    <source>
        <dbReference type="Proteomes" id="UP000324800"/>
    </source>
</evidence>